<dbReference type="InterPro" id="IPR004752">
    <property type="entry name" value="AmpG_permease/AT-1"/>
</dbReference>
<dbReference type="EMBL" id="BMGA01000010">
    <property type="protein sequence ID" value="GGA87190.1"/>
    <property type="molecule type" value="Genomic_DNA"/>
</dbReference>
<feature type="transmembrane region" description="Helical" evidence="6">
    <location>
        <begin position="266"/>
        <end position="289"/>
    </location>
</feature>
<evidence type="ECO:0000256" key="6">
    <source>
        <dbReference type="SAM" id="Phobius"/>
    </source>
</evidence>
<evidence type="ECO:0000256" key="1">
    <source>
        <dbReference type="ARBA" id="ARBA00004141"/>
    </source>
</evidence>
<feature type="transmembrane region" description="Helical" evidence="6">
    <location>
        <begin position="296"/>
        <end position="317"/>
    </location>
</feature>
<keyword evidence="9" id="KW-1185">Reference proteome</keyword>
<feature type="transmembrane region" description="Helical" evidence="6">
    <location>
        <begin position="360"/>
        <end position="381"/>
    </location>
</feature>
<evidence type="ECO:0000256" key="3">
    <source>
        <dbReference type="ARBA" id="ARBA00022692"/>
    </source>
</evidence>
<feature type="transmembrane region" description="Helical" evidence="6">
    <location>
        <begin position="104"/>
        <end position="126"/>
    </location>
</feature>
<keyword evidence="2" id="KW-0813">Transport</keyword>
<protein>
    <submittedName>
        <fullName evidence="8">MFS transporter</fullName>
    </submittedName>
</protein>
<evidence type="ECO:0000256" key="4">
    <source>
        <dbReference type="ARBA" id="ARBA00022989"/>
    </source>
</evidence>
<keyword evidence="4 6" id="KW-1133">Transmembrane helix</keyword>
<feature type="transmembrane region" description="Helical" evidence="6">
    <location>
        <begin position="73"/>
        <end position="92"/>
    </location>
</feature>
<name>A0ABQ1HSR9_9FLAO</name>
<comment type="subcellular location">
    <subcellularLocation>
        <location evidence="1">Membrane</location>
        <topology evidence="1">Multi-pass membrane protein</topology>
    </subcellularLocation>
</comment>
<evidence type="ECO:0000313" key="8">
    <source>
        <dbReference type="EMBL" id="GGA87190.1"/>
    </source>
</evidence>
<feature type="transmembrane region" description="Helical" evidence="6">
    <location>
        <begin position="224"/>
        <end position="246"/>
    </location>
</feature>
<dbReference type="InterPro" id="IPR036259">
    <property type="entry name" value="MFS_trans_sf"/>
</dbReference>
<dbReference type="InterPro" id="IPR020846">
    <property type="entry name" value="MFS_dom"/>
</dbReference>
<accession>A0ABQ1HSR9</accession>
<dbReference type="Proteomes" id="UP000658793">
    <property type="component" value="Unassembled WGS sequence"/>
</dbReference>
<dbReference type="PROSITE" id="PS50850">
    <property type="entry name" value="MFS"/>
    <property type="match status" value="1"/>
</dbReference>
<dbReference type="Gene3D" id="1.20.1250.20">
    <property type="entry name" value="MFS general substrate transporter like domains"/>
    <property type="match status" value="2"/>
</dbReference>
<dbReference type="Pfam" id="PF07690">
    <property type="entry name" value="MFS_1"/>
    <property type="match status" value="1"/>
</dbReference>
<feature type="transmembrane region" description="Helical" evidence="6">
    <location>
        <begin position="323"/>
        <end position="348"/>
    </location>
</feature>
<organism evidence="8 9">
    <name type="scientific">Flavobacterium palustre</name>
    <dbReference type="NCBI Taxonomy" id="1476463"/>
    <lineage>
        <taxon>Bacteria</taxon>
        <taxon>Pseudomonadati</taxon>
        <taxon>Bacteroidota</taxon>
        <taxon>Flavobacteriia</taxon>
        <taxon>Flavobacteriales</taxon>
        <taxon>Flavobacteriaceae</taxon>
        <taxon>Flavobacterium</taxon>
    </lineage>
</organism>
<keyword evidence="5 6" id="KW-0472">Membrane</keyword>
<gene>
    <name evidence="8" type="ORF">GCM10008015_29800</name>
</gene>
<evidence type="ECO:0000313" key="9">
    <source>
        <dbReference type="Proteomes" id="UP000658793"/>
    </source>
</evidence>
<proteinExistence type="predicted"/>
<evidence type="ECO:0000259" key="7">
    <source>
        <dbReference type="PROSITE" id="PS50850"/>
    </source>
</evidence>
<feature type="domain" description="Major facilitator superfamily (MFS) profile" evidence="7">
    <location>
        <begin position="7"/>
        <end position="413"/>
    </location>
</feature>
<sequence length="422" mass="47538">MKTDNNPWYWIPLLNFASGFPYVIIISVSVLMYKNLGISNEDIGLYTSLLYLPWVIKPLWSPFIDLHGTKRKWFLTMQLFISIAFLVVGFIIPTSQFFMMSLAIFWVAAFASASNDVASDGFYLLALTKDQQSFFLGIRSTFYRASMLTGNGLIILLAGYLEHQYNDNQKAWSYTMIFVGLVMTFLTIYNYFATPKTELPIKAGETEEKNFATVFISFFKKKQIGLILAFILLFRLGESQLLKMLTPFLVDKTDVGGLGLETEDVGIIYGTFGLIALTIGGILGGIAISKQGLGKWMLPMILIMHLPILGFVLLSHFHPASVYYIYVVVILEQFGYGFGFAAFMMYLIYVAEGESKTSHYAIATGFMALGMMLPGMASGYIQEYLGYGNFFIWVFLATIPGLILSRFLVFPKDFGKKVEEKK</sequence>
<dbReference type="PANTHER" id="PTHR12778">
    <property type="entry name" value="SOLUTE CARRIER FAMILY 33 ACETYL-COA TRANSPORTER -RELATED"/>
    <property type="match status" value="1"/>
</dbReference>
<reference evidence="9" key="1">
    <citation type="journal article" date="2019" name="Int. J. Syst. Evol. Microbiol.">
        <title>The Global Catalogue of Microorganisms (GCM) 10K type strain sequencing project: providing services to taxonomists for standard genome sequencing and annotation.</title>
        <authorList>
            <consortium name="The Broad Institute Genomics Platform"/>
            <consortium name="The Broad Institute Genome Sequencing Center for Infectious Disease"/>
            <person name="Wu L."/>
            <person name="Ma J."/>
        </authorList>
    </citation>
    <scope>NUCLEOTIDE SEQUENCE [LARGE SCALE GENOMIC DNA]</scope>
    <source>
        <strain evidence="9">CGMCC 1.12811</strain>
    </source>
</reference>
<feature type="transmembrane region" description="Helical" evidence="6">
    <location>
        <begin position="7"/>
        <end position="31"/>
    </location>
</feature>
<dbReference type="SUPFAM" id="SSF103473">
    <property type="entry name" value="MFS general substrate transporter"/>
    <property type="match status" value="1"/>
</dbReference>
<feature type="transmembrane region" description="Helical" evidence="6">
    <location>
        <begin position="142"/>
        <end position="160"/>
    </location>
</feature>
<dbReference type="InterPro" id="IPR011701">
    <property type="entry name" value="MFS"/>
</dbReference>
<dbReference type="RefSeq" id="WP_188495460.1">
    <property type="nucleotide sequence ID" value="NZ_BMGA01000010.1"/>
</dbReference>
<keyword evidence="3 6" id="KW-0812">Transmembrane</keyword>
<evidence type="ECO:0000256" key="5">
    <source>
        <dbReference type="ARBA" id="ARBA00023136"/>
    </source>
</evidence>
<dbReference type="PANTHER" id="PTHR12778:SF10">
    <property type="entry name" value="MAJOR FACILITATOR SUPERFAMILY DOMAIN-CONTAINING PROTEIN 3"/>
    <property type="match status" value="1"/>
</dbReference>
<feature type="transmembrane region" description="Helical" evidence="6">
    <location>
        <begin position="387"/>
        <end position="409"/>
    </location>
</feature>
<evidence type="ECO:0000256" key="2">
    <source>
        <dbReference type="ARBA" id="ARBA00022448"/>
    </source>
</evidence>
<comment type="caution">
    <text evidence="8">The sequence shown here is derived from an EMBL/GenBank/DDBJ whole genome shotgun (WGS) entry which is preliminary data.</text>
</comment>
<feature type="transmembrane region" description="Helical" evidence="6">
    <location>
        <begin position="172"/>
        <end position="192"/>
    </location>
</feature>